<evidence type="ECO:0000256" key="1">
    <source>
        <dbReference type="ARBA" id="ARBA00004651"/>
    </source>
</evidence>
<evidence type="ECO:0000256" key="10">
    <source>
        <dbReference type="RuleBase" id="RU000688"/>
    </source>
</evidence>
<dbReference type="GO" id="GO:0004957">
    <property type="term" value="F:prostaglandin E receptor activity"/>
    <property type="evidence" value="ECO:0007669"/>
    <property type="project" value="TreeGrafter"/>
</dbReference>
<dbReference type="PRINTS" id="PR00237">
    <property type="entry name" value="GPCRRHODOPSN"/>
</dbReference>
<comment type="similarity">
    <text evidence="10">Belongs to the G-protein coupled receptor 1 family.</text>
</comment>
<keyword evidence="8" id="KW-0325">Glycoprotein</keyword>
<dbReference type="InterPro" id="IPR000276">
    <property type="entry name" value="GPCR_Rhodpsn"/>
</dbReference>
<accession>A0AAW1C4K6</accession>
<feature type="transmembrane region" description="Helical" evidence="11">
    <location>
        <begin position="311"/>
        <end position="336"/>
    </location>
</feature>
<evidence type="ECO:0000259" key="12">
    <source>
        <dbReference type="PROSITE" id="PS50262"/>
    </source>
</evidence>
<feature type="transmembrane region" description="Helical" evidence="11">
    <location>
        <begin position="260"/>
        <end position="283"/>
    </location>
</feature>
<evidence type="ECO:0000256" key="7">
    <source>
        <dbReference type="ARBA" id="ARBA00023170"/>
    </source>
</evidence>
<keyword evidence="4 11" id="KW-1133">Transmembrane helix</keyword>
<evidence type="ECO:0000256" key="11">
    <source>
        <dbReference type="SAM" id="Phobius"/>
    </source>
</evidence>
<feature type="transmembrane region" description="Helical" evidence="11">
    <location>
        <begin position="390"/>
        <end position="409"/>
    </location>
</feature>
<dbReference type="AlphaFoldDB" id="A0AAW1C4K6"/>
<dbReference type="InterPro" id="IPR008365">
    <property type="entry name" value="Prostanoid_rcpt"/>
</dbReference>
<dbReference type="PANTHER" id="PTHR11866:SF8">
    <property type="entry name" value="PROSTAGLANDIN E2 RECEPTOR EP2 SUBTYPE"/>
    <property type="match status" value="1"/>
</dbReference>
<keyword evidence="5 10" id="KW-0297">G-protein coupled receptor</keyword>
<keyword evidence="6 11" id="KW-0472">Membrane</keyword>
<evidence type="ECO:0000256" key="9">
    <source>
        <dbReference type="ARBA" id="ARBA00023224"/>
    </source>
</evidence>
<dbReference type="Gene3D" id="1.20.1070.10">
    <property type="entry name" value="Rhodopsin 7-helix transmembrane proteins"/>
    <property type="match status" value="1"/>
</dbReference>
<evidence type="ECO:0000256" key="6">
    <source>
        <dbReference type="ARBA" id="ARBA00023136"/>
    </source>
</evidence>
<proteinExistence type="inferred from homology"/>
<evidence type="ECO:0000256" key="5">
    <source>
        <dbReference type="ARBA" id="ARBA00023040"/>
    </source>
</evidence>
<gene>
    <name evidence="13" type="ORF">NXF25_000469</name>
</gene>
<feature type="transmembrane region" description="Helical" evidence="11">
    <location>
        <begin position="139"/>
        <end position="161"/>
    </location>
</feature>
<dbReference type="GO" id="GO:0005886">
    <property type="term" value="C:plasma membrane"/>
    <property type="evidence" value="ECO:0007669"/>
    <property type="project" value="UniProtKB-SubCell"/>
</dbReference>
<organism evidence="13 14">
    <name type="scientific">Crotalus adamanteus</name>
    <name type="common">Eastern diamondback rattlesnake</name>
    <dbReference type="NCBI Taxonomy" id="8729"/>
    <lineage>
        <taxon>Eukaryota</taxon>
        <taxon>Metazoa</taxon>
        <taxon>Chordata</taxon>
        <taxon>Craniata</taxon>
        <taxon>Vertebrata</taxon>
        <taxon>Euteleostomi</taxon>
        <taxon>Lepidosauria</taxon>
        <taxon>Squamata</taxon>
        <taxon>Bifurcata</taxon>
        <taxon>Unidentata</taxon>
        <taxon>Episquamata</taxon>
        <taxon>Toxicofera</taxon>
        <taxon>Serpentes</taxon>
        <taxon>Colubroidea</taxon>
        <taxon>Viperidae</taxon>
        <taxon>Crotalinae</taxon>
        <taxon>Crotalus</taxon>
    </lineage>
</organism>
<protein>
    <submittedName>
        <fullName evidence="13">Prostaglandin E2 receptor EP2 subtype-like</fullName>
    </submittedName>
</protein>
<keyword evidence="3 10" id="KW-0812">Transmembrane</keyword>
<dbReference type="EMBL" id="JAOTOJ010000001">
    <property type="protein sequence ID" value="KAK9409294.1"/>
    <property type="molecule type" value="Genomic_DNA"/>
</dbReference>
<keyword evidence="7 10" id="KW-0675">Receptor</keyword>
<comment type="caution">
    <text evidence="13">The sequence shown here is derived from an EMBL/GenBank/DDBJ whole genome shotgun (WGS) entry which is preliminary data.</text>
</comment>
<dbReference type="GO" id="GO:0007204">
    <property type="term" value="P:positive regulation of cytosolic calcium ion concentration"/>
    <property type="evidence" value="ECO:0007669"/>
    <property type="project" value="TreeGrafter"/>
</dbReference>
<feature type="transmembrane region" description="Helical" evidence="11">
    <location>
        <begin position="429"/>
        <end position="448"/>
    </location>
</feature>
<evidence type="ECO:0000313" key="13">
    <source>
        <dbReference type="EMBL" id="KAK9409294.1"/>
    </source>
</evidence>
<evidence type="ECO:0000256" key="8">
    <source>
        <dbReference type="ARBA" id="ARBA00023180"/>
    </source>
</evidence>
<dbReference type="PROSITE" id="PS00237">
    <property type="entry name" value="G_PROTEIN_RECEP_F1_1"/>
    <property type="match status" value="1"/>
</dbReference>
<evidence type="ECO:0000256" key="4">
    <source>
        <dbReference type="ARBA" id="ARBA00022989"/>
    </source>
</evidence>
<sequence>MVPLPKFHSEEENVKKFLHFEVEVRADAALSALGICPLPARGLRESCGSRGSRKGNPGSSGVWQRYWGEGVGRLGGRQEVVLNRRLPAELLSFSTEERPLRQFIAMMDEAGRGSTRTTALLGNKKPKASSPSPLGDGPAISAVMFTAGVLGNLTALVLLLLARRRRLARRERLAPFHVLLMALVLTDLLGTCLLSPVVLAAYGRQQTLNALDRRVCDYFAFSMSFFSLATMSCLGAMALERSLAMAAPYLYERLLSGRPLALLLGALLALYGLVAAFCALPLMGFGSYMEYWPGTWCFIEMRRAGRADAFALLYASVLLLLILAVLLGNLVVMVSLCRMYLRRAHTCLPTSCRCPALGAPLRAGRQAESGEEYAQGARRPFSMSEELDHLILLFIMTIIFAVCSLPFTIHAFMNSFVEENHQEKKEDLLVMRFLSVNSIVNPWAFVILRPPILRLDLCNIF</sequence>
<keyword evidence="14" id="KW-1185">Reference proteome</keyword>
<dbReference type="InterPro" id="IPR017452">
    <property type="entry name" value="GPCR_Rhodpsn_7TM"/>
</dbReference>
<dbReference type="Proteomes" id="UP001474421">
    <property type="component" value="Unassembled WGS sequence"/>
</dbReference>
<dbReference type="SUPFAM" id="SSF81321">
    <property type="entry name" value="Family A G protein-coupled receptor-like"/>
    <property type="match status" value="1"/>
</dbReference>
<keyword evidence="2" id="KW-1003">Cell membrane</keyword>
<dbReference type="PANTHER" id="PTHR11866">
    <property type="entry name" value="G-PROTEIN COUPLED RECEPTOR FAMILY 1 MEMBER"/>
    <property type="match status" value="1"/>
</dbReference>
<dbReference type="GO" id="GO:0007189">
    <property type="term" value="P:adenylate cyclase-activating G protein-coupled receptor signaling pathway"/>
    <property type="evidence" value="ECO:0007669"/>
    <property type="project" value="TreeGrafter"/>
</dbReference>
<comment type="subcellular location">
    <subcellularLocation>
        <location evidence="1">Cell membrane</location>
        <topology evidence="1">Multi-pass membrane protein</topology>
    </subcellularLocation>
</comment>
<evidence type="ECO:0000256" key="3">
    <source>
        <dbReference type="ARBA" id="ARBA00022692"/>
    </source>
</evidence>
<dbReference type="Pfam" id="PF00001">
    <property type="entry name" value="7tm_1"/>
    <property type="match status" value="1"/>
</dbReference>
<dbReference type="GO" id="GO:0071380">
    <property type="term" value="P:cellular response to prostaglandin E stimulus"/>
    <property type="evidence" value="ECO:0007669"/>
    <property type="project" value="TreeGrafter"/>
</dbReference>
<name>A0AAW1C4K6_CROAD</name>
<feature type="domain" description="G-protein coupled receptors family 1 profile" evidence="12">
    <location>
        <begin position="151"/>
        <end position="445"/>
    </location>
</feature>
<feature type="transmembrane region" description="Helical" evidence="11">
    <location>
        <begin position="173"/>
        <end position="198"/>
    </location>
</feature>
<dbReference type="GO" id="GO:0006954">
    <property type="term" value="P:inflammatory response"/>
    <property type="evidence" value="ECO:0007669"/>
    <property type="project" value="TreeGrafter"/>
</dbReference>
<keyword evidence="9 10" id="KW-0807">Transducer</keyword>
<feature type="transmembrane region" description="Helical" evidence="11">
    <location>
        <begin position="218"/>
        <end position="239"/>
    </location>
</feature>
<dbReference type="PROSITE" id="PS50262">
    <property type="entry name" value="G_PROTEIN_RECEP_F1_2"/>
    <property type="match status" value="1"/>
</dbReference>
<evidence type="ECO:0000256" key="2">
    <source>
        <dbReference type="ARBA" id="ARBA00022475"/>
    </source>
</evidence>
<evidence type="ECO:0000313" key="14">
    <source>
        <dbReference type="Proteomes" id="UP001474421"/>
    </source>
</evidence>
<reference evidence="13 14" key="1">
    <citation type="journal article" date="2024" name="Proc. Natl. Acad. Sci. U.S.A.">
        <title>The genetic regulatory architecture and epigenomic basis for age-related changes in rattlesnake venom.</title>
        <authorList>
            <person name="Hogan M.P."/>
            <person name="Holding M.L."/>
            <person name="Nystrom G.S."/>
            <person name="Colston T.J."/>
            <person name="Bartlett D.A."/>
            <person name="Mason A.J."/>
            <person name="Ellsworth S.A."/>
            <person name="Rautsaw R.M."/>
            <person name="Lawrence K.C."/>
            <person name="Strickland J.L."/>
            <person name="He B."/>
            <person name="Fraser P."/>
            <person name="Margres M.J."/>
            <person name="Gilbert D.M."/>
            <person name="Gibbs H.L."/>
            <person name="Parkinson C.L."/>
            <person name="Rokyta D.R."/>
        </authorList>
    </citation>
    <scope>NUCLEOTIDE SEQUENCE [LARGE SCALE GENOMIC DNA]</scope>
    <source>
        <strain evidence="13">DRR0105</strain>
    </source>
</reference>
<dbReference type="PRINTS" id="PR01788">
    <property type="entry name" value="PROSTANOIDR"/>
</dbReference>